<evidence type="ECO:0000313" key="3">
    <source>
        <dbReference type="Proteomes" id="UP000719766"/>
    </source>
</evidence>
<reference evidence="2" key="1">
    <citation type="journal article" date="2020" name="New Phytol.">
        <title>Comparative genomics reveals dynamic genome evolution in host specialist ectomycorrhizal fungi.</title>
        <authorList>
            <person name="Lofgren L.A."/>
            <person name="Nguyen N.H."/>
            <person name="Vilgalys R."/>
            <person name="Ruytinx J."/>
            <person name="Liao H.L."/>
            <person name="Branco S."/>
            <person name="Kuo A."/>
            <person name="LaButti K."/>
            <person name="Lipzen A."/>
            <person name="Andreopoulos W."/>
            <person name="Pangilinan J."/>
            <person name="Riley R."/>
            <person name="Hundley H."/>
            <person name="Na H."/>
            <person name="Barry K."/>
            <person name="Grigoriev I.V."/>
            <person name="Stajich J.E."/>
            <person name="Kennedy P.G."/>
        </authorList>
    </citation>
    <scope>NUCLEOTIDE SEQUENCE</scope>
    <source>
        <strain evidence="2">S12</strain>
    </source>
</reference>
<feature type="region of interest" description="Disordered" evidence="1">
    <location>
        <begin position="1"/>
        <end position="32"/>
    </location>
</feature>
<dbReference type="RefSeq" id="XP_041154474.1">
    <property type="nucleotide sequence ID" value="XM_041309007.1"/>
</dbReference>
<dbReference type="GeneID" id="64602771"/>
<sequence>MTKTTSTTTYNLHSRTRARASSVSTPASEKNAPVRDAYGNFIVDLLSLVHEASKGPGTAAKTQEPVESPLTSVGGSPGTKTESLSTLRPTCSYSEVVRASSPGSDRTVAQEITLRPKPIFSPADGDNDNRLTESEGKHVHSDVAKEPELTSSDEDDDDRPWIQVSCKGRDWAKTPERPSKEPLRTSARCESDVSSQNTPAMRGTNLGEGTSKGKGVDPRNWGDAMLDEEDLDLEEQRATLESFKTVKEIASETELSSEDDLHGPNKRSDPVRTGPHRIDGKRQADLVDCSDSVDVRDNVIVMEVDNLLVGWPAYEIKFTPKKPGPMKLIIRLKDTVKLMHVEESTDSEAELLFPSNGRKRAHKNKKVKIDSVIDANKIVEDLAALKITSTSSDSTSFHANPVRLVGICNPPAVPAHVTFKHKFGNSDKSWPPVRSPSRHTLRDIEKNEQTNMFQMVKAIPAAVAADKTNS</sequence>
<accession>A0A9P7DCQ7</accession>
<organism evidence="2 3">
    <name type="scientific">Suillus plorans</name>
    <dbReference type="NCBI Taxonomy" id="116603"/>
    <lineage>
        <taxon>Eukaryota</taxon>
        <taxon>Fungi</taxon>
        <taxon>Dikarya</taxon>
        <taxon>Basidiomycota</taxon>
        <taxon>Agaricomycotina</taxon>
        <taxon>Agaricomycetes</taxon>
        <taxon>Agaricomycetidae</taxon>
        <taxon>Boletales</taxon>
        <taxon>Suillineae</taxon>
        <taxon>Suillaceae</taxon>
        <taxon>Suillus</taxon>
    </lineage>
</organism>
<feature type="region of interest" description="Disordered" evidence="1">
    <location>
        <begin position="251"/>
        <end position="278"/>
    </location>
</feature>
<feature type="compositionally biased region" description="Basic and acidic residues" evidence="1">
    <location>
        <begin position="127"/>
        <end position="148"/>
    </location>
</feature>
<dbReference type="AlphaFoldDB" id="A0A9P7DCQ7"/>
<name>A0A9P7DCQ7_9AGAM</name>
<feature type="region of interest" description="Disordered" evidence="1">
    <location>
        <begin position="99"/>
        <end position="223"/>
    </location>
</feature>
<dbReference type="Proteomes" id="UP000719766">
    <property type="component" value="Unassembled WGS sequence"/>
</dbReference>
<protein>
    <submittedName>
        <fullName evidence="2">Uncharacterized protein</fullName>
    </submittedName>
</protein>
<evidence type="ECO:0000256" key="1">
    <source>
        <dbReference type="SAM" id="MobiDB-lite"/>
    </source>
</evidence>
<feature type="compositionally biased region" description="Polar residues" evidence="1">
    <location>
        <begin position="1"/>
        <end position="13"/>
    </location>
</feature>
<gene>
    <name evidence="2" type="ORF">HD556DRAFT_1504036</name>
</gene>
<feature type="compositionally biased region" description="Polar residues" evidence="1">
    <location>
        <begin position="69"/>
        <end position="87"/>
    </location>
</feature>
<feature type="compositionally biased region" description="Low complexity" evidence="1">
    <location>
        <begin position="19"/>
        <end position="28"/>
    </location>
</feature>
<dbReference type="EMBL" id="JABBWE010000084">
    <property type="protein sequence ID" value="KAG1787100.1"/>
    <property type="molecule type" value="Genomic_DNA"/>
</dbReference>
<keyword evidence="3" id="KW-1185">Reference proteome</keyword>
<feature type="compositionally biased region" description="Basic and acidic residues" evidence="1">
    <location>
        <begin position="167"/>
        <end position="191"/>
    </location>
</feature>
<comment type="caution">
    <text evidence="2">The sequence shown here is derived from an EMBL/GenBank/DDBJ whole genome shotgun (WGS) entry which is preliminary data.</text>
</comment>
<feature type="region of interest" description="Disordered" evidence="1">
    <location>
        <begin position="55"/>
        <end position="87"/>
    </location>
</feature>
<evidence type="ECO:0000313" key="2">
    <source>
        <dbReference type="EMBL" id="KAG1787100.1"/>
    </source>
</evidence>
<proteinExistence type="predicted"/>
<feature type="compositionally biased region" description="Basic and acidic residues" evidence="1">
    <location>
        <begin position="259"/>
        <end position="278"/>
    </location>
</feature>
<dbReference type="OrthoDB" id="2623880at2759"/>